<name>W9VVL8_9EURO</name>
<proteinExistence type="predicted"/>
<dbReference type="GeneID" id="19197403"/>
<accession>W9VVL8</accession>
<keyword evidence="1" id="KW-0472">Membrane</keyword>
<reference evidence="2 3" key="1">
    <citation type="submission" date="2013-03" db="EMBL/GenBank/DDBJ databases">
        <title>The Genome Sequence of Cladophialophora psammophila CBS 110553.</title>
        <authorList>
            <consortium name="The Broad Institute Genomics Platform"/>
            <person name="Cuomo C."/>
            <person name="de Hoog S."/>
            <person name="Gorbushina A."/>
            <person name="Walker B."/>
            <person name="Young S.K."/>
            <person name="Zeng Q."/>
            <person name="Gargeya S."/>
            <person name="Fitzgerald M."/>
            <person name="Haas B."/>
            <person name="Abouelleil A."/>
            <person name="Allen A.W."/>
            <person name="Alvarado L."/>
            <person name="Arachchi H.M."/>
            <person name="Berlin A.M."/>
            <person name="Chapman S.B."/>
            <person name="Gainer-Dewar J."/>
            <person name="Goldberg J."/>
            <person name="Griggs A."/>
            <person name="Gujja S."/>
            <person name="Hansen M."/>
            <person name="Howarth C."/>
            <person name="Imamovic A."/>
            <person name="Ireland A."/>
            <person name="Larimer J."/>
            <person name="McCowan C."/>
            <person name="Murphy C."/>
            <person name="Pearson M."/>
            <person name="Poon T.W."/>
            <person name="Priest M."/>
            <person name="Roberts A."/>
            <person name="Saif S."/>
            <person name="Shea T."/>
            <person name="Sisk P."/>
            <person name="Sykes S."/>
            <person name="Wortman J."/>
            <person name="Nusbaum C."/>
            <person name="Birren B."/>
        </authorList>
    </citation>
    <scope>NUCLEOTIDE SEQUENCE [LARGE SCALE GENOMIC DNA]</scope>
    <source>
        <strain evidence="2 3">CBS 110553</strain>
    </source>
</reference>
<dbReference type="RefSeq" id="XP_007751476.1">
    <property type="nucleotide sequence ID" value="XM_007753286.1"/>
</dbReference>
<keyword evidence="1" id="KW-0812">Transmembrane</keyword>
<gene>
    <name evidence="2" type="ORF">A1O5_12717</name>
</gene>
<comment type="caution">
    <text evidence="2">The sequence shown here is derived from an EMBL/GenBank/DDBJ whole genome shotgun (WGS) entry which is preliminary data.</text>
</comment>
<evidence type="ECO:0000256" key="1">
    <source>
        <dbReference type="SAM" id="Phobius"/>
    </source>
</evidence>
<keyword evidence="1" id="KW-1133">Transmembrane helix</keyword>
<feature type="transmembrane region" description="Helical" evidence="1">
    <location>
        <begin position="58"/>
        <end position="79"/>
    </location>
</feature>
<dbReference type="AlphaFoldDB" id="W9VVL8"/>
<dbReference type="Proteomes" id="UP000019471">
    <property type="component" value="Unassembled WGS sequence"/>
</dbReference>
<keyword evidence="3" id="KW-1185">Reference proteome</keyword>
<dbReference type="HOGENOM" id="CLU_2573688_0_0_1"/>
<feature type="transmembrane region" description="Helical" evidence="1">
    <location>
        <begin position="20"/>
        <end position="38"/>
    </location>
</feature>
<evidence type="ECO:0000313" key="2">
    <source>
        <dbReference type="EMBL" id="EXJ56261.1"/>
    </source>
</evidence>
<dbReference type="EMBL" id="AMGX01000036">
    <property type="protein sequence ID" value="EXJ56261.1"/>
    <property type="molecule type" value="Genomic_DNA"/>
</dbReference>
<sequence>MAFSYQNIPCPRLPFNLEYALTLGQSLNIAALIIVNVFMRAADYRAAAPHAWYGSDKYYAVMAYIMWCIGAFAVIYLTLEA</sequence>
<protein>
    <submittedName>
        <fullName evidence="2">Uncharacterized protein</fullName>
    </submittedName>
</protein>
<organism evidence="2 3">
    <name type="scientific">Cladophialophora psammophila CBS 110553</name>
    <dbReference type="NCBI Taxonomy" id="1182543"/>
    <lineage>
        <taxon>Eukaryota</taxon>
        <taxon>Fungi</taxon>
        <taxon>Dikarya</taxon>
        <taxon>Ascomycota</taxon>
        <taxon>Pezizomycotina</taxon>
        <taxon>Eurotiomycetes</taxon>
        <taxon>Chaetothyriomycetidae</taxon>
        <taxon>Chaetothyriales</taxon>
        <taxon>Herpotrichiellaceae</taxon>
        <taxon>Cladophialophora</taxon>
    </lineage>
</organism>
<evidence type="ECO:0000313" key="3">
    <source>
        <dbReference type="Proteomes" id="UP000019471"/>
    </source>
</evidence>